<dbReference type="PANTHER" id="PTHR43030:SF1">
    <property type="entry name" value="PHOSPHOENOLPYRUVATE SYNTHASE"/>
    <property type="match status" value="1"/>
</dbReference>
<keyword evidence="10 15" id="KW-0418">Kinase</keyword>
<name>T1XL77_VARPD</name>
<keyword evidence="8 15" id="KW-0479">Metal-binding</keyword>
<keyword evidence="12 15" id="KW-0460">Magnesium</keyword>
<evidence type="ECO:0000256" key="10">
    <source>
        <dbReference type="ARBA" id="ARBA00022777"/>
    </source>
</evidence>
<dbReference type="AlphaFoldDB" id="T1XL77"/>
<comment type="pathway">
    <text evidence="3 15">Carbohydrate biosynthesis; gluconeogenesis.</text>
</comment>
<comment type="function">
    <text evidence="2 15">Catalyzes the phosphorylation of pyruvate to phosphoenolpyruvate.</text>
</comment>
<dbReference type="PROSITE" id="PS00742">
    <property type="entry name" value="PEP_ENZYMES_2"/>
    <property type="match status" value="1"/>
</dbReference>
<dbReference type="SUPFAM" id="SSF56059">
    <property type="entry name" value="Glutathione synthetase ATP-binding domain-like"/>
    <property type="match status" value="1"/>
</dbReference>
<dbReference type="Pfam" id="PF02896">
    <property type="entry name" value="PEP-utilizers_C"/>
    <property type="match status" value="1"/>
</dbReference>
<dbReference type="InterPro" id="IPR008279">
    <property type="entry name" value="PEP-util_enz_mobile_dom"/>
</dbReference>
<dbReference type="GO" id="GO:0008986">
    <property type="term" value="F:pyruvate, water dikinase activity"/>
    <property type="evidence" value="ECO:0007669"/>
    <property type="project" value="UniProtKB-EC"/>
</dbReference>
<dbReference type="PIRSF" id="PIRSF000854">
    <property type="entry name" value="PEP_synthase"/>
    <property type="match status" value="1"/>
</dbReference>
<dbReference type="OrthoDB" id="9765468at2"/>
<dbReference type="KEGG" id="vpd:VAPA_2c04890"/>
<comment type="catalytic activity">
    <reaction evidence="14 15">
        <text>pyruvate + ATP + H2O = phosphoenolpyruvate + AMP + phosphate + 2 H(+)</text>
        <dbReference type="Rhea" id="RHEA:11364"/>
        <dbReference type="ChEBI" id="CHEBI:15361"/>
        <dbReference type="ChEBI" id="CHEBI:15377"/>
        <dbReference type="ChEBI" id="CHEBI:15378"/>
        <dbReference type="ChEBI" id="CHEBI:30616"/>
        <dbReference type="ChEBI" id="CHEBI:43474"/>
        <dbReference type="ChEBI" id="CHEBI:58702"/>
        <dbReference type="ChEBI" id="CHEBI:456215"/>
        <dbReference type="EC" id="2.7.9.2"/>
    </reaction>
</comment>
<dbReference type="InterPro" id="IPR013815">
    <property type="entry name" value="ATP_grasp_subdomain_1"/>
</dbReference>
<dbReference type="InterPro" id="IPR006319">
    <property type="entry name" value="PEP_synth"/>
</dbReference>
<keyword evidence="9 15" id="KW-0547">Nucleotide-binding</keyword>
<dbReference type="Gene3D" id="3.30.470.20">
    <property type="entry name" value="ATP-grasp fold, B domain"/>
    <property type="match status" value="1"/>
</dbReference>
<proteinExistence type="inferred from homology"/>
<evidence type="ECO:0000259" key="17">
    <source>
        <dbReference type="Pfam" id="PF01326"/>
    </source>
</evidence>
<evidence type="ECO:0000259" key="18">
    <source>
        <dbReference type="Pfam" id="PF02896"/>
    </source>
</evidence>
<evidence type="ECO:0000313" key="20">
    <source>
        <dbReference type="Proteomes" id="UP000016223"/>
    </source>
</evidence>
<dbReference type="UniPathway" id="UPA00138"/>
<dbReference type="InterPro" id="IPR018274">
    <property type="entry name" value="PEP_util_AS"/>
</dbReference>
<dbReference type="NCBIfam" id="TIGR01418">
    <property type="entry name" value="PEP_synth"/>
    <property type="match status" value="1"/>
</dbReference>
<feature type="domain" description="Pyruvate phosphate dikinase AMP/ATP-binding" evidence="17">
    <location>
        <begin position="20"/>
        <end position="352"/>
    </location>
</feature>
<evidence type="ECO:0000256" key="11">
    <source>
        <dbReference type="ARBA" id="ARBA00022840"/>
    </source>
</evidence>
<dbReference type="FunFam" id="3.30.470.20:FF:000017">
    <property type="entry name" value="Phosphoenolpyruvate synthase"/>
    <property type="match status" value="1"/>
</dbReference>
<evidence type="ECO:0000256" key="5">
    <source>
        <dbReference type="ARBA" id="ARBA00011996"/>
    </source>
</evidence>
<comment type="similarity">
    <text evidence="4 15">Belongs to the PEP-utilizing enzyme family.</text>
</comment>
<evidence type="ECO:0000256" key="13">
    <source>
        <dbReference type="ARBA" id="ARBA00033470"/>
    </source>
</evidence>
<dbReference type="SUPFAM" id="SSF52009">
    <property type="entry name" value="Phosphohistidine domain"/>
    <property type="match status" value="1"/>
</dbReference>
<dbReference type="GO" id="GO:0005524">
    <property type="term" value="F:ATP binding"/>
    <property type="evidence" value="ECO:0007669"/>
    <property type="project" value="UniProtKB-KW"/>
</dbReference>
<evidence type="ECO:0000256" key="3">
    <source>
        <dbReference type="ARBA" id="ARBA00004742"/>
    </source>
</evidence>
<dbReference type="InterPro" id="IPR036637">
    <property type="entry name" value="Phosphohistidine_dom_sf"/>
</dbReference>
<feature type="domain" description="PEP-utilising enzyme C-terminal" evidence="18">
    <location>
        <begin position="489"/>
        <end position="794"/>
    </location>
</feature>
<dbReference type="GO" id="GO:0046872">
    <property type="term" value="F:metal ion binding"/>
    <property type="evidence" value="ECO:0007669"/>
    <property type="project" value="UniProtKB-KW"/>
</dbReference>
<organism evidence="19 20">
    <name type="scientific">Variovorax paradoxus B4</name>
    <dbReference type="NCBI Taxonomy" id="1246301"/>
    <lineage>
        <taxon>Bacteria</taxon>
        <taxon>Pseudomonadati</taxon>
        <taxon>Pseudomonadota</taxon>
        <taxon>Betaproteobacteria</taxon>
        <taxon>Burkholderiales</taxon>
        <taxon>Comamonadaceae</taxon>
        <taxon>Variovorax</taxon>
    </lineage>
</organism>
<dbReference type="GO" id="GO:0006094">
    <property type="term" value="P:gluconeogenesis"/>
    <property type="evidence" value="ECO:0007669"/>
    <property type="project" value="UniProtKB-UniPathway"/>
</dbReference>
<dbReference type="InterPro" id="IPR000121">
    <property type="entry name" value="PEP_util_C"/>
</dbReference>
<dbReference type="InterPro" id="IPR040442">
    <property type="entry name" value="Pyrv_kinase-like_dom_sf"/>
</dbReference>
<dbReference type="EC" id="2.7.9.2" evidence="5 15"/>
<dbReference type="Proteomes" id="UP000016223">
    <property type="component" value="Chromosome 2"/>
</dbReference>
<comment type="cofactor">
    <cofactor evidence="1 15">
        <name>Mg(2+)</name>
        <dbReference type="ChEBI" id="CHEBI:18420"/>
    </cofactor>
</comment>
<dbReference type="EMBL" id="CP003912">
    <property type="protein sequence ID" value="AGU53049.1"/>
    <property type="molecule type" value="Genomic_DNA"/>
</dbReference>
<dbReference type="Pfam" id="PF01326">
    <property type="entry name" value="PPDK_N"/>
    <property type="match status" value="1"/>
</dbReference>
<dbReference type="Gene3D" id="3.20.20.60">
    <property type="entry name" value="Phosphoenolpyruvate-binding domains"/>
    <property type="match status" value="1"/>
</dbReference>
<dbReference type="Pfam" id="PF00391">
    <property type="entry name" value="PEP-utilizers"/>
    <property type="match status" value="1"/>
</dbReference>
<evidence type="ECO:0000256" key="7">
    <source>
        <dbReference type="ARBA" id="ARBA00022679"/>
    </source>
</evidence>
<evidence type="ECO:0000259" key="16">
    <source>
        <dbReference type="Pfam" id="PF00391"/>
    </source>
</evidence>
<evidence type="ECO:0000256" key="4">
    <source>
        <dbReference type="ARBA" id="ARBA00007837"/>
    </source>
</evidence>
<dbReference type="InterPro" id="IPR023151">
    <property type="entry name" value="PEP_util_CS"/>
</dbReference>
<accession>T1XL77</accession>
<protein>
    <recommendedName>
        <fullName evidence="6 15">Phosphoenolpyruvate synthase</fullName>
        <shortName evidence="15">PEP synthase</shortName>
        <ecNumber evidence="5 15">2.7.9.2</ecNumber>
    </recommendedName>
    <alternativeName>
        <fullName evidence="13 15">Pyruvate, water dikinase</fullName>
    </alternativeName>
</protein>
<dbReference type="InterPro" id="IPR015813">
    <property type="entry name" value="Pyrv/PenolPyrv_kinase-like_dom"/>
</dbReference>
<evidence type="ECO:0000256" key="2">
    <source>
        <dbReference type="ARBA" id="ARBA00002988"/>
    </source>
</evidence>
<dbReference type="NCBIfam" id="NF005057">
    <property type="entry name" value="PRK06464.1"/>
    <property type="match status" value="1"/>
</dbReference>
<dbReference type="Gene3D" id="3.50.30.10">
    <property type="entry name" value="Phosphohistidine domain"/>
    <property type="match status" value="1"/>
</dbReference>
<evidence type="ECO:0000256" key="1">
    <source>
        <dbReference type="ARBA" id="ARBA00001946"/>
    </source>
</evidence>
<dbReference type="FunFam" id="3.30.1490.20:FF:000010">
    <property type="entry name" value="Phosphoenolpyruvate synthase"/>
    <property type="match status" value="1"/>
</dbReference>
<dbReference type="SUPFAM" id="SSF51621">
    <property type="entry name" value="Phosphoenolpyruvate/pyruvate domain"/>
    <property type="match status" value="1"/>
</dbReference>
<evidence type="ECO:0000256" key="14">
    <source>
        <dbReference type="ARBA" id="ARBA00047700"/>
    </source>
</evidence>
<keyword evidence="7 15" id="KW-0808">Transferase</keyword>
<feature type="domain" description="PEP-utilising enzyme mobile" evidence="16">
    <location>
        <begin position="393"/>
        <end position="463"/>
    </location>
</feature>
<sequence length="814" mass="88683">MASQASYIRWFRELGADDVPTVGGKNASLGEMYRALSPLGVRVPNGFAITAEAYRRTLERADALPRLREALAGLDVQDVDDLARRAQRAREIVYAAALPDQLTSQIRTAYAQLQAEYGTEMTVAVRSSATAEDLPTASFAGQHETFLNISGEARLMDAVRLCFASLFKDRAIAYRVDNGFDHFQIMQSVCVMQMVRSDRAASGVMFTLDTDSGFRDVVFITGAYGLGENVVQGTVDPDEFYVFKPTLKLGHRTVLRRKLGGKDVRLVYSKGAGRESTCNLPTSPEDRARYCIGDADVLALADAAVAIEDHYSRRAGCPTPMDIEWAKDGLDGHVYIVQARPETVASRKPLHRIDEYRLHAPAPPLLTGRAVGSSVASGKARVVTDVLALGEFRPGEVLVAETTMPDWGTVMKSAAAVVTNRGGRTCHAAIVARELGIPAVVGCDDATARIRTGDEITVSCAEGAEGRVYAGAVPFEKTSVELSALARPRTHLMVNLGNPDSAFQTALLPNDGVGLARMEFIVAEHIKVHPMALVHPEKVADPAVRAEIARLTRSYERPADYFVRELAEGVGTIAAAFYPKPVIVRMSDFKTNEYASLLGGSGFEAKEENPMIGFRGASRYTHPAYAEGFALECAAMKRVREDMGLANVKLMIPFCRRIQEAERVLEAMAAHGLRRGVDGLEIYVMCEIPNNVIQIDAFARLFDGFSIGSNDLTQLVLGVDRDSRIVAFDFDERDDGVKAMIRQTIEGGRRNGRHVGICGQAPSDYPEMAAYLVELGIDSMSVTPDTLLKITRDVLAVEQRLAQTPRQPTEGAMP</sequence>
<evidence type="ECO:0000256" key="8">
    <source>
        <dbReference type="ARBA" id="ARBA00022723"/>
    </source>
</evidence>
<dbReference type="InterPro" id="IPR002192">
    <property type="entry name" value="PPDK_AMP/ATP-bd"/>
</dbReference>
<dbReference type="Gene3D" id="3.30.1490.20">
    <property type="entry name" value="ATP-grasp fold, A domain"/>
    <property type="match status" value="1"/>
</dbReference>
<evidence type="ECO:0000256" key="12">
    <source>
        <dbReference type="ARBA" id="ARBA00022842"/>
    </source>
</evidence>
<evidence type="ECO:0000313" key="19">
    <source>
        <dbReference type="EMBL" id="AGU53049.1"/>
    </source>
</evidence>
<dbReference type="PATRIC" id="fig|1246301.3.peg.6013"/>
<reference evidence="19 20" key="1">
    <citation type="submission" date="2012-10" db="EMBL/GenBank/DDBJ databases">
        <title>Genome sequence of Variovorax paradoxus B4.</title>
        <authorList>
            <person name="Schuldes J."/>
            <person name="Brandt U."/>
            <person name="Hiessl S."/>
            <person name="Wuebbeler J.H."/>
            <person name="Thuermer A."/>
            <person name="Steinbuechel A."/>
            <person name="Daniel R."/>
        </authorList>
    </citation>
    <scope>NUCLEOTIDE SEQUENCE [LARGE SCALE GENOMIC DNA]</scope>
    <source>
        <strain evidence="19 20">B4</strain>
    </source>
</reference>
<evidence type="ECO:0000256" key="6">
    <source>
        <dbReference type="ARBA" id="ARBA00021623"/>
    </source>
</evidence>
<dbReference type="HOGENOM" id="CLU_007308_6_2_4"/>
<dbReference type="PANTHER" id="PTHR43030">
    <property type="entry name" value="PHOSPHOENOLPYRUVATE SYNTHASE"/>
    <property type="match status" value="1"/>
</dbReference>
<keyword evidence="11 15" id="KW-0067">ATP-binding</keyword>
<keyword evidence="19" id="KW-0670">Pyruvate</keyword>
<dbReference type="PROSITE" id="PS00370">
    <property type="entry name" value="PEP_ENZYMES_PHOS_SITE"/>
    <property type="match status" value="1"/>
</dbReference>
<evidence type="ECO:0000256" key="15">
    <source>
        <dbReference type="PIRNR" id="PIRNR000854"/>
    </source>
</evidence>
<dbReference type="RefSeq" id="WP_021003878.1">
    <property type="nucleotide sequence ID" value="NC_022234.1"/>
</dbReference>
<evidence type="ECO:0000256" key="9">
    <source>
        <dbReference type="ARBA" id="ARBA00022741"/>
    </source>
</evidence>
<gene>
    <name evidence="19" type="primary">ppsA</name>
    <name evidence="19" type="ORF">VAPA_2c04890</name>
</gene>